<keyword evidence="2 3" id="KW-0472">Membrane</keyword>
<gene>
    <name evidence="4" type="primary">bioY</name>
    <name evidence="4" type="ORF">GCM10010954_19420</name>
</gene>
<feature type="transmembrane region" description="Helical" evidence="3">
    <location>
        <begin position="85"/>
        <end position="106"/>
    </location>
</feature>
<feature type="transmembrane region" description="Helical" evidence="3">
    <location>
        <begin position="62"/>
        <end position="79"/>
    </location>
</feature>
<keyword evidence="3" id="KW-1133">Transmembrane helix</keyword>
<comment type="caution">
    <text evidence="4">The sequence shown here is derived from an EMBL/GenBank/DDBJ whole genome shotgun (WGS) entry which is preliminary data.</text>
</comment>
<name>A0A917B5S6_HALAA</name>
<dbReference type="RefSeq" id="WP_188377286.1">
    <property type="nucleotide sequence ID" value="NZ_BMEL01000002.1"/>
</dbReference>
<dbReference type="PIRSF" id="PIRSF016661">
    <property type="entry name" value="BioY"/>
    <property type="match status" value="1"/>
</dbReference>
<feature type="transmembrane region" description="Helical" evidence="3">
    <location>
        <begin position="12"/>
        <end position="31"/>
    </location>
</feature>
<dbReference type="EMBL" id="BMEL01000002">
    <property type="protein sequence ID" value="GGF20790.1"/>
    <property type="molecule type" value="Genomic_DNA"/>
</dbReference>
<dbReference type="InterPro" id="IPR003784">
    <property type="entry name" value="BioY"/>
</dbReference>
<organism evidence="4 5">
    <name type="scientific">Halobacillus andaensis</name>
    <dbReference type="NCBI Taxonomy" id="1176239"/>
    <lineage>
        <taxon>Bacteria</taxon>
        <taxon>Bacillati</taxon>
        <taxon>Bacillota</taxon>
        <taxon>Bacilli</taxon>
        <taxon>Bacillales</taxon>
        <taxon>Bacillaceae</taxon>
        <taxon>Halobacillus</taxon>
    </lineage>
</organism>
<keyword evidence="5" id="KW-1185">Reference proteome</keyword>
<proteinExistence type="inferred from homology"/>
<evidence type="ECO:0000313" key="5">
    <source>
        <dbReference type="Proteomes" id="UP000660110"/>
    </source>
</evidence>
<evidence type="ECO:0000313" key="4">
    <source>
        <dbReference type="EMBL" id="GGF20790.1"/>
    </source>
</evidence>
<sequence length="196" mass="21024">MKRSRTSAYDMTIGAMFVALMAVGANITAVAPFLSIMNVPLTLQTFFAILAGIVLGSRLGGFAIFVYAALGIVGAPVFAEFSGGVSTIISPTFGFVLSFIVLAFIVGKIVENNRRFSMYMTASIIGVIINYFIGVNGMYAALNFWMGEGAGISYALAWTSMMPFLIKDFALALLAGAFAYRLEKGILHRTPLRQAV</sequence>
<feature type="transmembrane region" description="Helical" evidence="3">
    <location>
        <begin position="37"/>
        <end position="55"/>
    </location>
</feature>
<dbReference type="GO" id="GO:0005886">
    <property type="term" value="C:plasma membrane"/>
    <property type="evidence" value="ECO:0007669"/>
    <property type="project" value="UniProtKB-SubCell"/>
</dbReference>
<dbReference type="PANTHER" id="PTHR34295:SF1">
    <property type="entry name" value="BIOTIN TRANSPORTER BIOY"/>
    <property type="match status" value="1"/>
</dbReference>
<keyword evidence="2" id="KW-0813">Transport</keyword>
<dbReference type="Pfam" id="PF02632">
    <property type="entry name" value="BioY"/>
    <property type="match status" value="1"/>
</dbReference>
<evidence type="ECO:0000256" key="2">
    <source>
        <dbReference type="PIRNR" id="PIRNR016661"/>
    </source>
</evidence>
<reference evidence="4" key="2">
    <citation type="submission" date="2020-09" db="EMBL/GenBank/DDBJ databases">
        <authorList>
            <person name="Sun Q."/>
            <person name="Zhou Y."/>
        </authorList>
    </citation>
    <scope>NUCLEOTIDE SEQUENCE</scope>
    <source>
        <strain evidence="4">CGMCC 1.12153</strain>
    </source>
</reference>
<dbReference type="Gene3D" id="1.10.1760.20">
    <property type="match status" value="1"/>
</dbReference>
<keyword evidence="3" id="KW-0812">Transmembrane</keyword>
<dbReference type="AlphaFoldDB" id="A0A917B5S6"/>
<evidence type="ECO:0000256" key="3">
    <source>
        <dbReference type="SAM" id="Phobius"/>
    </source>
</evidence>
<dbReference type="GO" id="GO:0015225">
    <property type="term" value="F:biotin transmembrane transporter activity"/>
    <property type="evidence" value="ECO:0007669"/>
    <property type="project" value="UniProtKB-UniRule"/>
</dbReference>
<evidence type="ECO:0000256" key="1">
    <source>
        <dbReference type="ARBA" id="ARBA00010692"/>
    </source>
</evidence>
<reference evidence="4" key="1">
    <citation type="journal article" date="2014" name="Int. J. Syst. Evol. Microbiol.">
        <title>Complete genome sequence of Corynebacterium casei LMG S-19264T (=DSM 44701T), isolated from a smear-ripened cheese.</title>
        <authorList>
            <consortium name="US DOE Joint Genome Institute (JGI-PGF)"/>
            <person name="Walter F."/>
            <person name="Albersmeier A."/>
            <person name="Kalinowski J."/>
            <person name="Ruckert C."/>
        </authorList>
    </citation>
    <scope>NUCLEOTIDE SEQUENCE</scope>
    <source>
        <strain evidence="4">CGMCC 1.12153</strain>
    </source>
</reference>
<protein>
    <recommendedName>
        <fullName evidence="2">Biotin transporter</fullName>
    </recommendedName>
</protein>
<comment type="subcellular location">
    <subcellularLocation>
        <location evidence="2">Cell membrane</location>
        <topology evidence="2">Multi-pass membrane protein</topology>
    </subcellularLocation>
</comment>
<keyword evidence="2" id="KW-1003">Cell membrane</keyword>
<accession>A0A917B5S6</accession>
<feature type="transmembrane region" description="Helical" evidence="3">
    <location>
        <begin position="154"/>
        <end position="180"/>
    </location>
</feature>
<dbReference type="PANTHER" id="PTHR34295">
    <property type="entry name" value="BIOTIN TRANSPORTER BIOY"/>
    <property type="match status" value="1"/>
</dbReference>
<comment type="similarity">
    <text evidence="1 2">Belongs to the BioY family.</text>
</comment>
<feature type="transmembrane region" description="Helical" evidence="3">
    <location>
        <begin position="118"/>
        <end position="142"/>
    </location>
</feature>
<dbReference type="Proteomes" id="UP000660110">
    <property type="component" value="Unassembled WGS sequence"/>
</dbReference>